<protein>
    <submittedName>
        <fullName evidence="2">Uncharacterized protein</fullName>
    </submittedName>
</protein>
<evidence type="ECO:0000313" key="2">
    <source>
        <dbReference type="EMBL" id="KAG0723384.1"/>
    </source>
</evidence>
<feature type="compositionally biased region" description="Polar residues" evidence="1">
    <location>
        <begin position="75"/>
        <end position="84"/>
    </location>
</feature>
<dbReference type="AlphaFoldDB" id="A0A8J4YI06"/>
<gene>
    <name evidence="2" type="ORF">GWK47_000530</name>
</gene>
<comment type="caution">
    <text evidence="2">The sequence shown here is derived from an EMBL/GenBank/DDBJ whole genome shotgun (WGS) entry which is preliminary data.</text>
</comment>
<dbReference type="OrthoDB" id="6368349at2759"/>
<feature type="compositionally biased region" description="Basic and acidic residues" evidence="1">
    <location>
        <begin position="96"/>
        <end position="110"/>
    </location>
</feature>
<feature type="region of interest" description="Disordered" evidence="1">
    <location>
        <begin position="75"/>
        <end position="123"/>
    </location>
</feature>
<proteinExistence type="predicted"/>
<dbReference type="Proteomes" id="UP000770661">
    <property type="component" value="Unassembled WGS sequence"/>
</dbReference>
<accession>A0A8J4YI06</accession>
<evidence type="ECO:0000313" key="3">
    <source>
        <dbReference type="Proteomes" id="UP000770661"/>
    </source>
</evidence>
<reference evidence="2" key="1">
    <citation type="submission" date="2020-07" db="EMBL/GenBank/DDBJ databases">
        <title>The High-quality genome of the commercially important snow crab, Chionoecetes opilio.</title>
        <authorList>
            <person name="Jeong J.-H."/>
            <person name="Ryu S."/>
        </authorList>
    </citation>
    <scope>NUCLEOTIDE SEQUENCE</scope>
    <source>
        <strain evidence="2">MADBK_172401_WGS</strain>
        <tissue evidence="2">Digestive gland</tissue>
    </source>
</reference>
<dbReference type="EMBL" id="JACEEZ010008336">
    <property type="protein sequence ID" value="KAG0723384.1"/>
    <property type="molecule type" value="Genomic_DNA"/>
</dbReference>
<sequence>MVADFKFKDSPRTLVRVPGSEWSRDPSAPAISCDLGRVSSLAATILINPYLPAVMTGSKFLVASRTNNLAKNKLATSQELNSMPGSAVGLSRRRPMNSEEKDETSQESKRPRLSVATPAGVTGHTVVEGTVPSTQGVAVPFCTQSSARQERPIVTARRTLPRPVPSGSRRSMEELLEEQRQLQRMLLREFQRITLLQQERQRLLLEP</sequence>
<organism evidence="2 3">
    <name type="scientific">Chionoecetes opilio</name>
    <name type="common">Atlantic snow crab</name>
    <name type="synonym">Cancer opilio</name>
    <dbReference type="NCBI Taxonomy" id="41210"/>
    <lineage>
        <taxon>Eukaryota</taxon>
        <taxon>Metazoa</taxon>
        <taxon>Ecdysozoa</taxon>
        <taxon>Arthropoda</taxon>
        <taxon>Crustacea</taxon>
        <taxon>Multicrustacea</taxon>
        <taxon>Malacostraca</taxon>
        <taxon>Eumalacostraca</taxon>
        <taxon>Eucarida</taxon>
        <taxon>Decapoda</taxon>
        <taxon>Pleocyemata</taxon>
        <taxon>Brachyura</taxon>
        <taxon>Eubrachyura</taxon>
        <taxon>Majoidea</taxon>
        <taxon>Majidae</taxon>
        <taxon>Chionoecetes</taxon>
    </lineage>
</organism>
<name>A0A8J4YI06_CHIOP</name>
<evidence type="ECO:0000256" key="1">
    <source>
        <dbReference type="SAM" id="MobiDB-lite"/>
    </source>
</evidence>
<keyword evidence="3" id="KW-1185">Reference proteome</keyword>